<proteinExistence type="predicted"/>
<sequence length="98" mass="11294">MGKHKNNYKSKNGRYYVLKGSNAVMIAYNWDQANECFRKYICSPKRQISHCSYLDAQHDALNHLREIAPGLPIPLELPLGRIITVRSLMQQYLGNTEV</sequence>
<comment type="caution">
    <text evidence="1">The sequence shown here is derived from an EMBL/GenBank/DDBJ whole genome shotgun (WGS) entry which is preliminary data.</text>
</comment>
<dbReference type="RefSeq" id="WP_118361123.1">
    <property type="nucleotide sequence ID" value="NZ_BLYJ01000052.1"/>
</dbReference>
<dbReference type="EMBL" id="BLYJ01000052">
    <property type="protein sequence ID" value="GFO89510.1"/>
    <property type="molecule type" value="Genomic_DNA"/>
</dbReference>
<organism evidence="1 2">
    <name type="scientific">Butyricicoccus faecihominis</name>
    <dbReference type="NCBI Taxonomy" id="1712515"/>
    <lineage>
        <taxon>Bacteria</taxon>
        <taxon>Bacillati</taxon>
        <taxon>Bacillota</taxon>
        <taxon>Clostridia</taxon>
        <taxon>Eubacteriales</taxon>
        <taxon>Butyricicoccaceae</taxon>
        <taxon>Butyricicoccus</taxon>
    </lineage>
</organism>
<name>A0ABQ1E3F8_9FIRM</name>
<evidence type="ECO:0000313" key="1">
    <source>
        <dbReference type="EMBL" id="GFO89510.1"/>
    </source>
</evidence>
<gene>
    <name evidence="1" type="ORF">BUFA31_26740</name>
</gene>
<keyword evidence="2" id="KW-1185">Reference proteome</keyword>
<accession>A0ABQ1E3F8</accession>
<dbReference type="Proteomes" id="UP000620147">
    <property type="component" value="Unassembled WGS sequence"/>
</dbReference>
<protein>
    <submittedName>
        <fullName evidence="1">Uncharacterized protein</fullName>
    </submittedName>
</protein>
<reference evidence="1 2" key="1">
    <citation type="submission" date="2020-06" db="EMBL/GenBank/DDBJ databases">
        <title>Characterization of fructooligosaccharide metabolism and fructooligosaccharide-degrading enzymes in human commensal butyrate producers.</title>
        <authorList>
            <person name="Tanno H."/>
            <person name="Fujii T."/>
            <person name="Hirano K."/>
            <person name="Maeno S."/>
            <person name="Tonozuka T."/>
            <person name="Sakamoto M."/>
            <person name="Ohkuma M."/>
            <person name="Tochio T."/>
            <person name="Endo A."/>
        </authorList>
    </citation>
    <scope>NUCLEOTIDE SEQUENCE [LARGE SCALE GENOMIC DNA]</scope>
    <source>
        <strain evidence="1 2">JCM 31056</strain>
    </source>
</reference>
<evidence type="ECO:0000313" key="2">
    <source>
        <dbReference type="Proteomes" id="UP000620147"/>
    </source>
</evidence>